<keyword evidence="2" id="KW-1185">Reference proteome</keyword>
<reference evidence="1 2" key="1">
    <citation type="journal article" date="2021" name="Elife">
        <title>Chloroplast acquisition without the gene transfer in kleptoplastic sea slugs, Plakobranchus ocellatus.</title>
        <authorList>
            <person name="Maeda T."/>
            <person name="Takahashi S."/>
            <person name="Yoshida T."/>
            <person name="Shimamura S."/>
            <person name="Takaki Y."/>
            <person name="Nagai Y."/>
            <person name="Toyoda A."/>
            <person name="Suzuki Y."/>
            <person name="Arimoto A."/>
            <person name="Ishii H."/>
            <person name="Satoh N."/>
            <person name="Nishiyama T."/>
            <person name="Hasebe M."/>
            <person name="Maruyama T."/>
            <person name="Minagawa J."/>
            <person name="Obokata J."/>
            <person name="Shigenobu S."/>
        </authorList>
    </citation>
    <scope>NUCLEOTIDE SEQUENCE [LARGE SCALE GENOMIC DNA]</scope>
</reference>
<dbReference type="AlphaFoldDB" id="A0AAV4ELM6"/>
<protein>
    <recommendedName>
        <fullName evidence="3">MULE transposase domain-containing protein</fullName>
    </recommendedName>
</protein>
<gene>
    <name evidence="1" type="ORF">ElyMa_000108100</name>
</gene>
<organism evidence="1 2">
    <name type="scientific">Elysia marginata</name>
    <dbReference type="NCBI Taxonomy" id="1093978"/>
    <lineage>
        <taxon>Eukaryota</taxon>
        <taxon>Metazoa</taxon>
        <taxon>Spiralia</taxon>
        <taxon>Lophotrochozoa</taxon>
        <taxon>Mollusca</taxon>
        <taxon>Gastropoda</taxon>
        <taxon>Heterobranchia</taxon>
        <taxon>Euthyneura</taxon>
        <taxon>Panpulmonata</taxon>
        <taxon>Sacoglossa</taxon>
        <taxon>Placobranchoidea</taxon>
        <taxon>Plakobranchidae</taxon>
        <taxon>Elysia</taxon>
    </lineage>
</organism>
<comment type="caution">
    <text evidence="1">The sequence shown here is derived from an EMBL/GenBank/DDBJ whole genome shotgun (WGS) entry which is preliminary data.</text>
</comment>
<sequence length="91" mass="10831">MWSTFKSLYEQVNGATFDNKTIYLDFEKQAHDAASDVLGNITLRGCLFHLKQYWWRKIWIEEIKKQFEDGTIDRKVYLPRISCTELPATRL</sequence>
<proteinExistence type="predicted"/>
<accession>A0AAV4ELM6</accession>
<evidence type="ECO:0000313" key="1">
    <source>
        <dbReference type="EMBL" id="GFR61645.1"/>
    </source>
</evidence>
<dbReference type="EMBL" id="BMAT01000208">
    <property type="protein sequence ID" value="GFR61645.1"/>
    <property type="molecule type" value="Genomic_DNA"/>
</dbReference>
<dbReference type="Proteomes" id="UP000762676">
    <property type="component" value="Unassembled WGS sequence"/>
</dbReference>
<evidence type="ECO:0000313" key="2">
    <source>
        <dbReference type="Proteomes" id="UP000762676"/>
    </source>
</evidence>
<name>A0AAV4ELM6_9GAST</name>
<evidence type="ECO:0008006" key="3">
    <source>
        <dbReference type="Google" id="ProtNLM"/>
    </source>
</evidence>